<dbReference type="InterPro" id="IPR003661">
    <property type="entry name" value="HisK_dim/P_dom"/>
</dbReference>
<evidence type="ECO:0000256" key="4">
    <source>
        <dbReference type="ARBA" id="ARBA00022777"/>
    </source>
</evidence>
<dbReference type="Pfam" id="PF00072">
    <property type="entry name" value="Response_reg"/>
    <property type="match status" value="1"/>
</dbReference>
<dbReference type="Pfam" id="PF02518">
    <property type="entry name" value="HATPase_c"/>
    <property type="match status" value="1"/>
</dbReference>
<evidence type="ECO:0000259" key="7">
    <source>
        <dbReference type="PROSITE" id="PS50109"/>
    </source>
</evidence>
<dbReference type="RefSeq" id="WP_012408857.1">
    <property type="nucleotide sequence ID" value="NC_010628.1"/>
</dbReference>
<feature type="domain" description="Response regulatory" evidence="8">
    <location>
        <begin position="59"/>
        <end position="183"/>
    </location>
</feature>
<organism evidence="9 10">
    <name type="scientific">Nostoc punctiforme (strain ATCC 29133 / PCC 73102)</name>
    <dbReference type="NCBI Taxonomy" id="63737"/>
    <lineage>
        <taxon>Bacteria</taxon>
        <taxon>Bacillati</taxon>
        <taxon>Cyanobacteriota</taxon>
        <taxon>Cyanophyceae</taxon>
        <taxon>Nostocales</taxon>
        <taxon>Nostocaceae</taxon>
        <taxon>Nostoc</taxon>
    </lineage>
</organism>
<evidence type="ECO:0000259" key="8">
    <source>
        <dbReference type="PROSITE" id="PS50110"/>
    </source>
</evidence>
<dbReference type="Gene3D" id="3.40.50.2300">
    <property type="match status" value="1"/>
</dbReference>
<gene>
    <name evidence="9" type="ordered locus">Npun_R2271</name>
</gene>
<dbReference type="PRINTS" id="PR00344">
    <property type="entry name" value="BCTRLSENSOR"/>
</dbReference>
<evidence type="ECO:0000256" key="2">
    <source>
        <dbReference type="ARBA" id="ARBA00012438"/>
    </source>
</evidence>
<dbReference type="SUPFAM" id="SSF47384">
    <property type="entry name" value="Homodimeric domain of signal transducing histidine kinase"/>
    <property type="match status" value="1"/>
</dbReference>
<sequence length="504" mass="55576">MSSENQRVSNSATDALFVFADNNDAFIFADDDGRQPSNEDDITSQAVPNSPPAPVAVWKVLIVDDDVLVHRATTLVLEDCTFESKPLMFFHAYSGTEAKSLIQAHPDTALILLDVVMETHDAGLQVVQYIRAELHNHKVRIVLRTGQPGEAPEASVILGYDINDYRLKTELTRQKLITVVISSLRSYSNILTIENQNSKLTLALDHLQKTQAQLIQAEKMSSLGQMVAGVAHEINNPANFIYGNLFHTETYVQALLKLIKTYQQHYPAPVKAIQTTTESIDLPFLMEDLPKLFNSMQAGAERIKHIVDSLRNFSRLDEAGIKPVDIHSGIDSTLLILQHRLQANDNHPKITVIKEYGQLPLVKCYASDLNQVFMNILSNAIDALEMGTQRPAQCIAGDGEITSEIFSQCPLPIIHIRTEIHDANKVLIRIADNGPGMNESTLNSIFNPFFTTKPIGSGTGLGLSTSYSIVVQQHGGNLSCSSMPGKGTEFVIDISIQDPVKVKI</sequence>
<dbReference type="InterPro" id="IPR004358">
    <property type="entry name" value="Sig_transdc_His_kin-like_C"/>
</dbReference>
<dbReference type="eggNOG" id="COG0784">
    <property type="taxonomic scope" value="Bacteria"/>
</dbReference>
<dbReference type="CDD" id="cd00156">
    <property type="entry name" value="REC"/>
    <property type="match status" value="1"/>
</dbReference>
<dbReference type="InterPro" id="IPR036890">
    <property type="entry name" value="HATPase_C_sf"/>
</dbReference>
<comment type="catalytic activity">
    <reaction evidence="1">
        <text>ATP + protein L-histidine = ADP + protein N-phospho-L-histidine.</text>
        <dbReference type="EC" id="2.7.13.3"/>
    </reaction>
</comment>
<dbReference type="InterPro" id="IPR005467">
    <property type="entry name" value="His_kinase_dom"/>
</dbReference>
<dbReference type="Gene3D" id="3.30.565.10">
    <property type="entry name" value="Histidine kinase-like ATPase, C-terminal domain"/>
    <property type="match status" value="1"/>
</dbReference>
<reference evidence="9 10" key="2">
    <citation type="journal article" date="2013" name="Plant Physiol.">
        <title>A Nostoc punctiforme Sugar Transporter Necessary to Establish a Cyanobacterium-Plant Symbiosis.</title>
        <authorList>
            <person name="Ekman M."/>
            <person name="Picossi S."/>
            <person name="Campbell E.L."/>
            <person name="Meeks J.C."/>
            <person name="Flores E."/>
        </authorList>
    </citation>
    <scope>NUCLEOTIDE SEQUENCE [LARGE SCALE GENOMIC DNA]</scope>
    <source>
        <strain evidence="10">ATCC 29133 / PCC 73102</strain>
    </source>
</reference>
<evidence type="ECO:0000313" key="10">
    <source>
        <dbReference type="Proteomes" id="UP000001191"/>
    </source>
</evidence>
<dbReference type="EnsemblBacteria" id="ACC80859">
    <property type="protein sequence ID" value="ACC80859"/>
    <property type="gene ID" value="Npun_R2271"/>
</dbReference>
<dbReference type="Gene3D" id="1.10.287.130">
    <property type="match status" value="1"/>
</dbReference>
<proteinExistence type="predicted"/>
<accession>B2J7C4</accession>
<evidence type="ECO:0000256" key="1">
    <source>
        <dbReference type="ARBA" id="ARBA00000085"/>
    </source>
</evidence>
<dbReference type="InterPro" id="IPR003594">
    <property type="entry name" value="HATPase_dom"/>
</dbReference>
<dbReference type="GO" id="GO:0000155">
    <property type="term" value="F:phosphorelay sensor kinase activity"/>
    <property type="evidence" value="ECO:0007669"/>
    <property type="project" value="InterPro"/>
</dbReference>
<evidence type="ECO:0000256" key="6">
    <source>
        <dbReference type="PROSITE-ProRule" id="PRU00169"/>
    </source>
</evidence>
<keyword evidence="10" id="KW-1185">Reference proteome</keyword>
<dbReference type="PANTHER" id="PTHR43065:SF50">
    <property type="entry name" value="HISTIDINE KINASE"/>
    <property type="match status" value="1"/>
</dbReference>
<feature type="modified residue" description="4-aspartylphosphate" evidence="6">
    <location>
        <position position="114"/>
    </location>
</feature>
<dbReference type="InterPro" id="IPR036097">
    <property type="entry name" value="HisK_dim/P_sf"/>
</dbReference>
<dbReference type="InterPro" id="IPR001789">
    <property type="entry name" value="Sig_transdc_resp-reg_receiver"/>
</dbReference>
<name>B2J7C4_NOSP7</name>
<dbReference type="InterPro" id="IPR011006">
    <property type="entry name" value="CheY-like_superfamily"/>
</dbReference>
<dbReference type="SUPFAM" id="SSF52172">
    <property type="entry name" value="CheY-like"/>
    <property type="match status" value="1"/>
</dbReference>
<dbReference type="SUPFAM" id="SSF55874">
    <property type="entry name" value="ATPase domain of HSP90 chaperone/DNA topoisomerase II/histidine kinase"/>
    <property type="match status" value="1"/>
</dbReference>
<dbReference type="HOGENOM" id="CLU_000445_114_72_3"/>
<dbReference type="STRING" id="63737.Npun_R2271"/>
<dbReference type="PANTHER" id="PTHR43065">
    <property type="entry name" value="SENSOR HISTIDINE KINASE"/>
    <property type="match status" value="1"/>
</dbReference>
<dbReference type="eggNOG" id="COG4191">
    <property type="taxonomic scope" value="Bacteria"/>
</dbReference>
<keyword evidence="4 9" id="KW-0418">Kinase</keyword>
<feature type="domain" description="Histidine kinase" evidence="7">
    <location>
        <begin position="229"/>
        <end position="498"/>
    </location>
</feature>
<dbReference type="EC" id="2.7.13.3" evidence="2"/>
<dbReference type="Proteomes" id="UP000001191">
    <property type="component" value="Chromosome"/>
</dbReference>
<keyword evidence="3 6" id="KW-0597">Phosphoprotein</keyword>
<evidence type="ECO:0000256" key="5">
    <source>
        <dbReference type="ARBA" id="ARBA00023012"/>
    </source>
</evidence>
<keyword evidence="4 9" id="KW-0808">Transferase</keyword>
<dbReference type="KEGG" id="npu:Npun_R2271"/>
<dbReference type="PROSITE" id="PS50109">
    <property type="entry name" value="HIS_KIN"/>
    <property type="match status" value="1"/>
</dbReference>
<evidence type="ECO:0000256" key="3">
    <source>
        <dbReference type="ARBA" id="ARBA00022553"/>
    </source>
</evidence>
<dbReference type="OrthoDB" id="9759601at2"/>
<keyword evidence="5" id="KW-0902">Two-component regulatory system</keyword>
<dbReference type="AlphaFoldDB" id="B2J7C4"/>
<dbReference type="PhylomeDB" id="B2J7C4"/>
<dbReference type="SMART" id="SM00388">
    <property type="entry name" value="HisKA"/>
    <property type="match status" value="1"/>
</dbReference>
<protein>
    <recommendedName>
        <fullName evidence="2">histidine kinase</fullName>
        <ecNumber evidence="2">2.7.13.3</ecNumber>
    </recommendedName>
</protein>
<dbReference type="SMART" id="SM00387">
    <property type="entry name" value="HATPase_c"/>
    <property type="match status" value="1"/>
</dbReference>
<reference evidence="10" key="1">
    <citation type="submission" date="2008-04" db="EMBL/GenBank/DDBJ databases">
        <title>Complete sequence of chromosome of Nostoc punctiforme ATCC 29133.</title>
        <authorList>
            <consortium name="US DOE Joint Genome Institute"/>
            <person name="Copeland A."/>
            <person name="Lucas S."/>
            <person name="Lapidus A."/>
            <person name="Glavina del Rio T."/>
            <person name="Dalin E."/>
            <person name="Tice H."/>
            <person name="Pitluck S."/>
            <person name="Chain P."/>
            <person name="Malfatti S."/>
            <person name="Shin M."/>
            <person name="Vergez L."/>
            <person name="Schmutz J."/>
            <person name="Larimer F."/>
            <person name="Land M."/>
            <person name="Hauser L."/>
            <person name="Kyrpides N."/>
            <person name="Kim E."/>
            <person name="Meeks J.C."/>
            <person name="Elhai J."/>
            <person name="Campbell E.L."/>
            <person name="Thiel T."/>
            <person name="Longmire J."/>
            <person name="Potts M."/>
            <person name="Atlas R."/>
        </authorList>
    </citation>
    <scope>NUCLEOTIDE SEQUENCE [LARGE SCALE GENOMIC DNA]</scope>
    <source>
        <strain evidence="10">ATCC 29133 / PCC 73102</strain>
    </source>
</reference>
<dbReference type="EMBL" id="CP001037">
    <property type="protein sequence ID" value="ACC80859.1"/>
    <property type="molecule type" value="Genomic_DNA"/>
</dbReference>
<dbReference type="CDD" id="cd00082">
    <property type="entry name" value="HisKA"/>
    <property type="match status" value="1"/>
</dbReference>
<dbReference type="PROSITE" id="PS50110">
    <property type="entry name" value="RESPONSE_REGULATORY"/>
    <property type="match status" value="1"/>
</dbReference>
<evidence type="ECO:0000313" key="9">
    <source>
        <dbReference type="EMBL" id="ACC80859.1"/>
    </source>
</evidence>
<dbReference type="SMART" id="SM00448">
    <property type="entry name" value="REC"/>
    <property type="match status" value="1"/>
</dbReference>